<proteinExistence type="predicted"/>
<sequence length="267" mass="30689">MNSYILPNDEDENDRLDMTHHMMLLRTDGKLHLAPIGDHPQQILDIGTGTGIWAIEMGFGQRPKPHSTDHGTPNVRFEVDDVEKPWLFDTAFDYIHCRYMATAISDWPGLVAQAYKFTKPGGWAEFQDFDLQYYSEDGSLKPEHQVLAWINNLLGASRKAGREPCPGPQLEKWMKDAGYKNIHHERLKLPIGTWPKDKFLKKLGAWNFMQIQEGLEAFTLRIFTKVLGWEVSEVQVMLALVKNDLRDPSIHAQFDFHVVYGQKPEAE</sequence>
<organism evidence="1 2">
    <name type="scientific">Coniosporium tulheliwenetii</name>
    <dbReference type="NCBI Taxonomy" id="3383036"/>
    <lineage>
        <taxon>Eukaryota</taxon>
        <taxon>Fungi</taxon>
        <taxon>Dikarya</taxon>
        <taxon>Ascomycota</taxon>
        <taxon>Pezizomycotina</taxon>
        <taxon>Dothideomycetes</taxon>
        <taxon>Dothideomycetes incertae sedis</taxon>
        <taxon>Coniosporium</taxon>
    </lineage>
</organism>
<reference evidence="1" key="1">
    <citation type="submission" date="2022-10" db="EMBL/GenBank/DDBJ databases">
        <title>Culturing micro-colonial fungi from biological soil crusts in the Mojave desert and describing Neophaeococcomyces mojavensis, and introducing the new genera and species Taxawa tesnikishii.</title>
        <authorList>
            <person name="Kurbessoian T."/>
            <person name="Stajich J.E."/>
        </authorList>
    </citation>
    <scope>NUCLEOTIDE SEQUENCE</scope>
    <source>
        <strain evidence="1">JES_115</strain>
    </source>
</reference>
<name>A0ACC2YH68_9PEZI</name>
<protein>
    <submittedName>
        <fullName evidence="1">Uncharacterized protein</fullName>
    </submittedName>
</protein>
<keyword evidence="2" id="KW-1185">Reference proteome</keyword>
<accession>A0ACC2YH68</accession>
<dbReference type="Proteomes" id="UP001172680">
    <property type="component" value="Unassembled WGS sequence"/>
</dbReference>
<evidence type="ECO:0000313" key="1">
    <source>
        <dbReference type="EMBL" id="KAJ9634557.1"/>
    </source>
</evidence>
<dbReference type="EMBL" id="JAPDRP010000031">
    <property type="protein sequence ID" value="KAJ9634557.1"/>
    <property type="molecule type" value="Genomic_DNA"/>
</dbReference>
<evidence type="ECO:0000313" key="2">
    <source>
        <dbReference type="Proteomes" id="UP001172680"/>
    </source>
</evidence>
<comment type="caution">
    <text evidence="1">The sequence shown here is derived from an EMBL/GenBank/DDBJ whole genome shotgun (WGS) entry which is preliminary data.</text>
</comment>
<gene>
    <name evidence="1" type="ORF">H2199_008840</name>
</gene>